<evidence type="ECO:0000313" key="1">
    <source>
        <dbReference type="EMBL" id="GBL72859.1"/>
    </source>
</evidence>
<organism evidence="1 2">
    <name type="scientific">Araneus ventricosus</name>
    <name type="common">Orbweaver spider</name>
    <name type="synonym">Epeira ventricosa</name>
    <dbReference type="NCBI Taxonomy" id="182803"/>
    <lineage>
        <taxon>Eukaryota</taxon>
        <taxon>Metazoa</taxon>
        <taxon>Ecdysozoa</taxon>
        <taxon>Arthropoda</taxon>
        <taxon>Chelicerata</taxon>
        <taxon>Arachnida</taxon>
        <taxon>Araneae</taxon>
        <taxon>Araneomorphae</taxon>
        <taxon>Entelegynae</taxon>
        <taxon>Araneoidea</taxon>
        <taxon>Araneidae</taxon>
        <taxon>Araneus</taxon>
    </lineage>
</organism>
<gene>
    <name evidence="1" type="ORF">AVEN_128056_1</name>
</gene>
<accession>A0A4Y2A0F8</accession>
<comment type="caution">
    <text evidence="1">The sequence shown here is derived from an EMBL/GenBank/DDBJ whole genome shotgun (WGS) entry which is preliminary data.</text>
</comment>
<evidence type="ECO:0000313" key="2">
    <source>
        <dbReference type="Proteomes" id="UP000499080"/>
    </source>
</evidence>
<dbReference type="EMBL" id="BGPR01000002">
    <property type="protein sequence ID" value="GBL72859.1"/>
    <property type="molecule type" value="Genomic_DNA"/>
</dbReference>
<dbReference type="Proteomes" id="UP000499080">
    <property type="component" value="Unassembled WGS sequence"/>
</dbReference>
<keyword evidence="2" id="KW-1185">Reference proteome</keyword>
<proteinExistence type="predicted"/>
<sequence>MGVTSLNSSPCATRPCYATGFKQGSFLLAILNGRSGIAIRFQFWGRRAPDSKPVSPEDPPCMAPIARHAVAKCPPAGVVRKLGEGTSLGAVLVI</sequence>
<protein>
    <submittedName>
        <fullName evidence="1">Uncharacterized protein</fullName>
    </submittedName>
</protein>
<name>A0A4Y2A0F8_ARAVE</name>
<dbReference type="AlphaFoldDB" id="A0A4Y2A0F8"/>
<reference evidence="1 2" key="1">
    <citation type="journal article" date="2019" name="Sci. Rep.">
        <title>Orb-weaving spider Araneus ventricosus genome elucidates the spidroin gene catalogue.</title>
        <authorList>
            <person name="Kono N."/>
            <person name="Nakamura H."/>
            <person name="Ohtoshi R."/>
            <person name="Moran D.A.P."/>
            <person name="Shinohara A."/>
            <person name="Yoshida Y."/>
            <person name="Fujiwara M."/>
            <person name="Mori M."/>
            <person name="Tomita M."/>
            <person name="Arakawa K."/>
        </authorList>
    </citation>
    <scope>NUCLEOTIDE SEQUENCE [LARGE SCALE GENOMIC DNA]</scope>
</reference>